<dbReference type="Pfam" id="PF05766">
    <property type="entry name" value="NinG"/>
    <property type="match status" value="1"/>
</dbReference>
<dbReference type="InterPro" id="IPR008713">
    <property type="entry name" value="Phage_lambda_NinG"/>
</dbReference>
<evidence type="ECO:0000313" key="1">
    <source>
        <dbReference type="EMBL" id="MBB3193956.1"/>
    </source>
</evidence>
<protein>
    <recommendedName>
        <fullName evidence="3">NinG protein</fullName>
    </recommendedName>
</protein>
<sequence>MTHKACGPDCAAVLGRLANEKAAARAALEDRRQTRAQLEDLKTVPQLKKEAQAAFNRWVRLRDAGRPCISCGAPPPDLTKLHAGRDAGHYRSTGSADHLRFHEDNCHAQCVKCNQWGAGMAVDYRLGLIARIGAGRVEALECNNGSTKWTREQLRQVRDTYRLKARALEKGAANDPSMQEAA</sequence>
<reference evidence="1 2" key="1">
    <citation type="submission" date="2020-08" db="EMBL/GenBank/DDBJ databases">
        <title>Genomic Encyclopedia of Type Strains, Phase III (KMG-III): the genomes of soil and plant-associated and newly described type strains.</title>
        <authorList>
            <person name="Whitman W."/>
        </authorList>
    </citation>
    <scope>NUCLEOTIDE SEQUENCE [LARGE SCALE GENOMIC DNA]</scope>
    <source>
        <strain evidence="1 2">CECT 7247</strain>
    </source>
</reference>
<organism evidence="1 2">
    <name type="scientific">Roseateles terrae</name>
    <dbReference type="NCBI Taxonomy" id="431060"/>
    <lineage>
        <taxon>Bacteria</taxon>
        <taxon>Pseudomonadati</taxon>
        <taxon>Pseudomonadota</taxon>
        <taxon>Betaproteobacteria</taxon>
        <taxon>Burkholderiales</taxon>
        <taxon>Sphaerotilaceae</taxon>
        <taxon>Roseateles</taxon>
    </lineage>
</organism>
<evidence type="ECO:0008006" key="3">
    <source>
        <dbReference type="Google" id="ProtNLM"/>
    </source>
</evidence>
<keyword evidence="2" id="KW-1185">Reference proteome</keyword>
<accession>A0ABR6GPB2</accession>
<name>A0ABR6GPB2_9BURK</name>
<evidence type="ECO:0000313" key="2">
    <source>
        <dbReference type="Proteomes" id="UP000574369"/>
    </source>
</evidence>
<comment type="caution">
    <text evidence="1">The sequence shown here is derived from an EMBL/GenBank/DDBJ whole genome shotgun (WGS) entry which is preliminary data.</text>
</comment>
<proteinExistence type="predicted"/>
<dbReference type="Proteomes" id="UP000574369">
    <property type="component" value="Unassembled WGS sequence"/>
</dbReference>
<gene>
    <name evidence="1" type="ORF">FHS28_001341</name>
</gene>
<dbReference type="EMBL" id="JACHXO010000002">
    <property type="protein sequence ID" value="MBB3193956.1"/>
    <property type="molecule type" value="Genomic_DNA"/>
</dbReference>